<dbReference type="SUPFAM" id="SSF55729">
    <property type="entry name" value="Acyl-CoA N-acyltransferases (Nat)"/>
    <property type="match status" value="1"/>
</dbReference>
<keyword evidence="3" id="KW-1185">Reference proteome</keyword>
<dbReference type="Proteomes" id="UP000014417">
    <property type="component" value="Unassembled WGS sequence"/>
</dbReference>
<protein>
    <recommendedName>
        <fullName evidence="1">N-acetyltransferase domain-containing protein</fullName>
    </recommendedName>
</protein>
<dbReference type="InterPro" id="IPR016181">
    <property type="entry name" value="Acyl_CoA_acyltransferase"/>
</dbReference>
<dbReference type="AlphaFoldDB" id="S2VWV5"/>
<accession>S2VWV5</accession>
<gene>
    <name evidence="2" type="ORF">HMPREF9306_01548</name>
</gene>
<proteinExistence type="predicted"/>
<dbReference type="PROSITE" id="PS51186">
    <property type="entry name" value="GNAT"/>
    <property type="match status" value="1"/>
</dbReference>
<dbReference type="RefSeq" id="WP_016456370.1">
    <property type="nucleotide sequence ID" value="NZ_KE150269.1"/>
</dbReference>
<comment type="caution">
    <text evidence="2">The sequence shown here is derived from an EMBL/GenBank/DDBJ whole genome shotgun (WGS) entry which is preliminary data.</text>
</comment>
<evidence type="ECO:0000313" key="3">
    <source>
        <dbReference type="Proteomes" id="UP000014417"/>
    </source>
</evidence>
<reference evidence="2 3" key="1">
    <citation type="submission" date="2013-04" db="EMBL/GenBank/DDBJ databases">
        <title>The Genome Sequence of Propionimicrobium lymphophilum ACS-093-V-SCH5.</title>
        <authorList>
            <consortium name="The Broad Institute Genomics Platform"/>
            <person name="Earl A."/>
            <person name="Ward D."/>
            <person name="Feldgarden M."/>
            <person name="Gevers D."/>
            <person name="Saerens B."/>
            <person name="Vaneechoutte M."/>
            <person name="Walker B."/>
            <person name="Young S."/>
            <person name="Zeng Q."/>
            <person name="Gargeya S."/>
            <person name="Fitzgerald M."/>
            <person name="Haas B."/>
            <person name="Abouelleil A."/>
            <person name="Allen A.W."/>
            <person name="Alvarado L."/>
            <person name="Arachchi H.M."/>
            <person name="Berlin A.M."/>
            <person name="Chapman S.B."/>
            <person name="Gainer-Dewar J."/>
            <person name="Goldberg J."/>
            <person name="Griggs A."/>
            <person name="Gujja S."/>
            <person name="Hansen M."/>
            <person name="Howarth C."/>
            <person name="Imamovic A."/>
            <person name="Ireland A."/>
            <person name="Larimer J."/>
            <person name="McCowan C."/>
            <person name="Murphy C."/>
            <person name="Pearson M."/>
            <person name="Poon T.W."/>
            <person name="Priest M."/>
            <person name="Roberts A."/>
            <person name="Saif S."/>
            <person name="Shea T."/>
            <person name="Sisk P."/>
            <person name="Sykes S."/>
            <person name="Wortman J."/>
            <person name="Nusbaum C."/>
            <person name="Birren B."/>
        </authorList>
    </citation>
    <scope>NUCLEOTIDE SEQUENCE [LARGE SCALE GENOMIC DNA]</scope>
    <source>
        <strain evidence="2 3">ACS-093-V-SCH5</strain>
    </source>
</reference>
<dbReference type="STRING" id="883161.HMPREF9306_01548"/>
<organism evidence="2 3">
    <name type="scientific">Propionimicrobium lymphophilum ACS-093-V-SCH5</name>
    <dbReference type="NCBI Taxonomy" id="883161"/>
    <lineage>
        <taxon>Bacteria</taxon>
        <taxon>Bacillati</taxon>
        <taxon>Actinomycetota</taxon>
        <taxon>Actinomycetes</taxon>
        <taxon>Propionibacteriales</taxon>
        <taxon>Propionibacteriaceae</taxon>
        <taxon>Propionimicrobium</taxon>
    </lineage>
</organism>
<dbReference type="CDD" id="cd04301">
    <property type="entry name" value="NAT_SF"/>
    <property type="match status" value="1"/>
</dbReference>
<evidence type="ECO:0000259" key="1">
    <source>
        <dbReference type="PROSITE" id="PS51186"/>
    </source>
</evidence>
<dbReference type="Gene3D" id="3.40.630.30">
    <property type="match status" value="1"/>
</dbReference>
<dbReference type="GO" id="GO:0016747">
    <property type="term" value="F:acyltransferase activity, transferring groups other than amino-acyl groups"/>
    <property type="evidence" value="ECO:0007669"/>
    <property type="project" value="InterPro"/>
</dbReference>
<dbReference type="EMBL" id="AGZR01000009">
    <property type="protein sequence ID" value="EPD31988.1"/>
    <property type="molecule type" value="Genomic_DNA"/>
</dbReference>
<dbReference type="HOGENOM" id="CLU_1022562_0_0_11"/>
<feature type="domain" description="N-acetyltransferase" evidence="1">
    <location>
        <begin position="1"/>
        <end position="156"/>
    </location>
</feature>
<evidence type="ECO:0000313" key="2">
    <source>
        <dbReference type="EMBL" id="EPD31988.1"/>
    </source>
</evidence>
<dbReference type="Pfam" id="PF00583">
    <property type="entry name" value="Acetyltransf_1"/>
    <property type="match status" value="1"/>
</dbReference>
<dbReference type="InterPro" id="IPR000182">
    <property type="entry name" value="GNAT_dom"/>
</dbReference>
<sequence length="272" mass="30420">MRIEQATDNFDQYLRLRTEVFVGEQGVPAMREIDEFDTLEAKLVTHFVCIDGDEVVGTIRIHFPEDGAKTPTIYLQRITVRKDHRGLGVGAAMIRFAERHAANNVVEEGTDQIRFEIGGQVDKVGFYGLYGYEVYGEPYVDGGIDHRHLTKTVSIESLTQPCEYTLDYDWLWPHKRATEIAKLRVYVHLPVPGEAAKLVDAFAKSLPADENGVRGWGGWCVAEAKTPIETESAIEIISAGEDVADSIQDGAESLFDAAQKKDALLYYVQLPR</sequence>
<name>S2VWV5_9ACTN</name>
<dbReference type="OrthoDB" id="9767928at2"/>